<dbReference type="RefSeq" id="WP_311659219.1">
    <property type="nucleotide sequence ID" value="NZ_JAVRHY010000009.1"/>
</dbReference>
<reference evidence="2 3" key="1">
    <citation type="submission" date="2023-09" db="EMBL/GenBank/DDBJ databases">
        <authorList>
            <person name="Rey-Velasco X."/>
        </authorList>
    </citation>
    <scope>NUCLEOTIDE SEQUENCE [LARGE SCALE GENOMIC DNA]</scope>
    <source>
        <strain evidence="2 3">P385</strain>
    </source>
</reference>
<dbReference type="InterPro" id="IPR058511">
    <property type="entry name" value="DUF8198"/>
</dbReference>
<dbReference type="NCBIfam" id="NF047641">
    <property type="entry name" value="FFLEE_fam"/>
    <property type="match status" value="1"/>
</dbReference>
<organism evidence="2 3">
    <name type="scientific">Spectribacter acetivorans</name>
    <dbReference type="NCBI Taxonomy" id="3075603"/>
    <lineage>
        <taxon>Bacteria</taxon>
        <taxon>Pseudomonadati</taxon>
        <taxon>Pseudomonadota</taxon>
        <taxon>Gammaproteobacteria</taxon>
        <taxon>Salinisphaerales</taxon>
        <taxon>Salinisphaeraceae</taxon>
        <taxon>Spectribacter</taxon>
    </lineage>
</organism>
<accession>A0ABU3BAU3</accession>
<keyword evidence="3" id="KW-1185">Reference proteome</keyword>
<feature type="domain" description="DUF8198" evidence="1">
    <location>
        <begin position="46"/>
        <end position="208"/>
    </location>
</feature>
<comment type="caution">
    <text evidence="2">The sequence shown here is derived from an EMBL/GenBank/DDBJ whole genome shotgun (WGS) entry which is preliminary data.</text>
</comment>
<evidence type="ECO:0000259" key="1">
    <source>
        <dbReference type="Pfam" id="PF26621"/>
    </source>
</evidence>
<evidence type="ECO:0000313" key="2">
    <source>
        <dbReference type="EMBL" id="MDT0618947.1"/>
    </source>
</evidence>
<proteinExistence type="predicted"/>
<dbReference type="Pfam" id="PF26621">
    <property type="entry name" value="DUF8198"/>
    <property type="match status" value="1"/>
</dbReference>
<gene>
    <name evidence="2" type="ORF">RM531_10715</name>
</gene>
<sequence length="209" mass="22539">MTTSGPCELAASLRTLGALEAETDPPGLAGVRACQRRRIQRNYGPDPVLTFCTDRLLTGPDVSALTTDPDATAARLGRLLGDTTAAAAALEFLALTETLDRAVAARATTDEPGVVGFARASRRVGRLADRHRQVDLVGLVVEELSGVVTSRLSWMAFRMARTPARLAGFGPFYELLHAGFSAVRDNPATVDRIPDWLAEERRRVDRLLA</sequence>
<dbReference type="EMBL" id="JAVRHY010000009">
    <property type="protein sequence ID" value="MDT0618947.1"/>
    <property type="molecule type" value="Genomic_DNA"/>
</dbReference>
<name>A0ABU3BAU3_9GAMM</name>
<dbReference type="InterPro" id="IPR058063">
    <property type="entry name" value="FFLEE_fam"/>
</dbReference>
<evidence type="ECO:0000313" key="3">
    <source>
        <dbReference type="Proteomes" id="UP001259982"/>
    </source>
</evidence>
<dbReference type="Proteomes" id="UP001259982">
    <property type="component" value="Unassembled WGS sequence"/>
</dbReference>
<protein>
    <recommendedName>
        <fullName evidence="1">DUF8198 domain-containing protein</fullName>
    </recommendedName>
</protein>